<organism evidence="1 2">
    <name type="scientific">Striga asiatica</name>
    <name type="common">Asiatic witchweed</name>
    <name type="synonym">Buchnera asiatica</name>
    <dbReference type="NCBI Taxonomy" id="4170"/>
    <lineage>
        <taxon>Eukaryota</taxon>
        <taxon>Viridiplantae</taxon>
        <taxon>Streptophyta</taxon>
        <taxon>Embryophyta</taxon>
        <taxon>Tracheophyta</taxon>
        <taxon>Spermatophyta</taxon>
        <taxon>Magnoliopsida</taxon>
        <taxon>eudicotyledons</taxon>
        <taxon>Gunneridae</taxon>
        <taxon>Pentapetalae</taxon>
        <taxon>asterids</taxon>
        <taxon>lamiids</taxon>
        <taxon>Lamiales</taxon>
        <taxon>Orobanchaceae</taxon>
        <taxon>Buchnereae</taxon>
        <taxon>Striga</taxon>
    </lineage>
</organism>
<proteinExistence type="predicted"/>
<accession>A0A5A7QEF8</accession>
<protein>
    <submittedName>
        <fullName evidence="1">Late embryogenesis abundant protein</fullName>
    </submittedName>
</protein>
<evidence type="ECO:0000313" key="1">
    <source>
        <dbReference type="EMBL" id="GER43388.1"/>
    </source>
</evidence>
<name>A0A5A7QEF8_STRAF</name>
<comment type="caution">
    <text evidence="1">The sequence shown here is derived from an EMBL/GenBank/DDBJ whole genome shotgun (WGS) entry which is preliminary data.</text>
</comment>
<gene>
    <name evidence="1" type="ORF">STAS_20240</name>
</gene>
<keyword evidence="2" id="KW-1185">Reference proteome</keyword>
<reference evidence="2" key="1">
    <citation type="journal article" date="2019" name="Curr. Biol.">
        <title>Genome Sequence of Striga asiatica Provides Insight into the Evolution of Plant Parasitism.</title>
        <authorList>
            <person name="Yoshida S."/>
            <person name="Kim S."/>
            <person name="Wafula E.K."/>
            <person name="Tanskanen J."/>
            <person name="Kim Y.M."/>
            <person name="Honaas L."/>
            <person name="Yang Z."/>
            <person name="Spallek T."/>
            <person name="Conn C.E."/>
            <person name="Ichihashi Y."/>
            <person name="Cheong K."/>
            <person name="Cui S."/>
            <person name="Der J.P."/>
            <person name="Gundlach H."/>
            <person name="Jiao Y."/>
            <person name="Hori C."/>
            <person name="Ishida J.K."/>
            <person name="Kasahara H."/>
            <person name="Kiba T."/>
            <person name="Kim M.S."/>
            <person name="Koo N."/>
            <person name="Laohavisit A."/>
            <person name="Lee Y.H."/>
            <person name="Lumba S."/>
            <person name="McCourt P."/>
            <person name="Mortimer J.C."/>
            <person name="Mutuku J.M."/>
            <person name="Nomura T."/>
            <person name="Sasaki-Sekimoto Y."/>
            <person name="Seto Y."/>
            <person name="Wang Y."/>
            <person name="Wakatake T."/>
            <person name="Sakakibara H."/>
            <person name="Demura T."/>
            <person name="Yamaguchi S."/>
            <person name="Yoneyama K."/>
            <person name="Manabe R.I."/>
            <person name="Nelson D.C."/>
            <person name="Schulman A.H."/>
            <person name="Timko M.P."/>
            <person name="dePamphilis C.W."/>
            <person name="Choi D."/>
            <person name="Shirasu K."/>
        </authorList>
    </citation>
    <scope>NUCLEOTIDE SEQUENCE [LARGE SCALE GENOMIC DNA]</scope>
    <source>
        <strain evidence="2">cv. UVA1</strain>
    </source>
</reference>
<dbReference type="Proteomes" id="UP000325081">
    <property type="component" value="Unassembled WGS sequence"/>
</dbReference>
<dbReference type="EMBL" id="BKCP01006626">
    <property type="protein sequence ID" value="GER43388.1"/>
    <property type="molecule type" value="Genomic_DNA"/>
</dbReference>
<evidence type="ECO:0000313" key="2">
    <source>
        <dbReference type="Proteomes" id="UP000325081"/>
    </source>
</evidence>
<dbReference type="AlphaFoldDB" id="A0A5A7QEF8"/>
<sequence length="217" mass="23884">MAPPPSRAELRPPFLALFLHVPPSNPPPPAVYITPSINPQKLHPTLQNPSHHQWRPPAAEAQPTVTIFSRRHNALRTSGICTVGPSSAARVPNLGALCFPPLREPLRPDLRIVSAAMAAGDAAAVCNITFLLTNPNRRLRAIYSRIEISLFYPPQQVLLSEVHRPPLAQATRSQISIETDLSFNGGTLRIELAESIKQHKSLRLLKLQGRYCIGTFV</sequence>